<evidence type="ECO:0000313" key="6">
    <source>
        <dbReference type="Proteomes" id="UP000235616"/>
    </source>
</evidence>
<dbReference type="PROSITE" id="PS50977">
    <property type="entry name" value="HTH_TETR_2"/>
    <property type="match status" value="1"/>
</dbReference>
<protein>
    <submittedName>
        <fullName evidence="5">TetR family transcriptional regulator</fullName>
    </submittedName>
</protein>
<dbReference type="GO" id="GO:0003700">
    <property type="term" value="F:DNA-binding transcription factor activity"/>
    <property type="evidence" value="ECO:0007669"/>
    <property type="project" value="TreeGrafter"/>
</dbReference>
<dbReference type="InterPro" id="IPR041669">
    <property type="entry name" value="TetR_C_15"/>
</dbReference>
<dbReference type="PANTHER" id="PTHR30055:SF201">
    <property type="entry name" value="TRANSCRIPTIONAL REGULATORY PROTEIN"/>
    <property type="match status" value="1"/>
</dbReference>
<organism evidence="5 6">
    <name type="scientific">Trinickia dabaoshanensis</name>
    <dbReference type="NCBI Taxonomy" id="564714"/>
    <lineage>
        <taxon>Bacteria</taxon>
        <taxon>Pseudomonadati</taxon>
        <taxon>Pseudomonadota</taxon>
        <taxon>Betaproteobacteria</taxon>
        <taxon>Burkholderiales</taxon>
        <taxon>Burkholderiaceae</taxon>
        <taxon>Trinickia</taxon>
    </lineage>
</organism>
<evidence type="ECO:0000313" key="5">
    <source>
        <dbReference type="EMBL" id="PMS17081.1"/>
    </source>
</evidence>
<feature type="DNA-binding region" description="H-T-H motif" evidence="2">
    <location>
        <begin position="45"/>
        <end position="64"/>
    </location>
</feature>
<accession>A0A2N7VIV4</accession>
<dbReference type="Pfam" id="PF17918">
    <property type="entry name" value="TetR_C_15"/>
    <property type="match status" value="1"/>
</dbReference>
<dbReference type="Pfam" id="PF00440">
    <property type="entry name" value="TetR_N"/>
    <property type="match status" value="1"/>
</dbReference>
<dbReference type="PANTHER" id="PTHR30055">
    <property type="entry name" value="HTH-TYPE TRANSCRIPTIONAL REGULATOR RUTR"/>
    <property type="match status" value="1"/>
</dbReference>
<dbReference type="AlphaFoldDB" id="A0A2N7VIV4"/>
<dbReference type="Gene3D" id="1.10.357.10">
    <property type="entry name" value="Tetracycline Repressor, domain 2"/>
    <property type="match status" value="1"/>
</dbReference>
<dbReference type="RefSeq" id="WP_102647502.1">
    <property type="nucleotide sequence ID" value="NZ_PNYA01000021.1"/>
</dbReference>
<dbReference type="InterPro" id="IPR001647">
    <property type="entry name" value="HTH_TetR"/>
</dbReference>
<evidence type="ECO:0000256" key="1">
    <source>
        <dbReference type="ARBA" id="ARBA00023125"/>
    </source>
</evidence>
<dbReference type="InterPro" id="IPR050109">
    <property type="entry name" value="HTH-type_TetR-like_transc_reg"/>
</dbReference>
<evidence type="ECO:0000259" key="4">
    <source>
        <dbReference type="PROSITE" id="PS50977"/>
    </source>
</evidence>
<sequence length="203" mass="22099">MSERSPQKQYRPRKAPSQARSEETVASIVEAAAQVLESEGFEGFNTNAVARRAGVSIGSLYQYFPGKDALTVALIRRETKRFHDDMAVALTLRSAKAALEYLIGAAVRQQLQRPVLAKLLDMEESRPGLAGEVGKLDLEALFATVVQRAIPKHTRPEVAAGDLFAITRGMVDAAGQRGETDLEDLERRLKAALFGYLSKAGAD</sequence>
<dbReference type="PRINTS" id="PR00455">
    <property type="entry name" value="HTHTETR"/>
</dbReference>
<dbReference type="OrthoDB" id="9816320at2"/>
<evidence type="ECO:0000256" key="3">
    <source>
        <dbReference type="SAM" id="MobiDB-lite"/>
    </source>
</evidence>
<dbReference type="InterPro" id="IPR009057">
    <property type="entry name" value="Homeodomain-like_sf"/>
</dbReference>
<keyword evidence="6" id="KW-1185">Reference proteome</keyword>
<feature type="region of interest" description="Disordered" evidence="3">
    <location>
        <begin position="1"/>
        <end position="22"/>
    </location>
</feature>
<name>A0A2N7VIV4_9BURK</name>
<dbReference type="GO" id="GO:0000976">
    <property type="term" value="F:transcription cis-regulatory region binding"/>
    <property type="evidence" value="ECO:0007669"/>
    <property type="project" value="TreeGrafter"/>
</dbReference>
<gene>
    <name evidence="5" type="ORF">C0Z18_21750</name>
</gene>
<proteinExistence type="predicted"/>
<reference evidence="5 6" key="1">
    <citation type="submission" date="2018-01" db="EMBL/GenBank/DDBJ databases">
        <title>Whole genome analyses suggest that Burkholderia sensu lato contains two further novel genera in the rhizoxinica-symbiotica group Mycetohabitans gen. nov., and Trinickia gen. nov.: implications for the evolution of diazotrophy and nodulation in the Burkholderiaceae.</title>
        <authorList>
            <person name="Estrada-de los Santos P."/>
            <person name="Palmer M."/>
            <person name="Chavez-Ramirez B."/>
            <person name="Beukes C."/>
            <person name="Steenkamp E.T."/>
            <person name="Hirsch A.M."/>
            <person name="Manyaka P."/>
            <person name="Maluk M."/>
            <person name="Lafos M."/>
            <person name="Crook M."/>
            <person name="Gross E."/>
            <person name="Simon M.F."/>
            <person name="Bueno dos Reis Junior F."/>
            <person name="Poole P.S."/>
            <person name="Venter S.N."/>
            <person name="James E.K."/>
        </authorList>
    </citation>
    <scope>NUCLEOTIDE SEQUENCE [LARGE SCALE GENOMIC DNA]</scope>
    <source>
        <strain evidence="5 6">GIMN1.004</strain>
    </source>
</reference>
<keyword evidence="1 2" id="KW-0238">DNA-binding</keyword>
<dbReference type="SUPFAM" id="SSF46689">
    <property type="entry name" value="Homeodomain-like"/>
    <property type="match status" value="1"/>
</dbReference>
<dbReference type="Proteomes" id="UP000235616">
    <property type="component" value="Unassembled WGS sequence"/>
</dbReference>
<evidence type="ECO:0000256" key="2">
    <source>
        <dbReference type="PROSITE-ProRule" id="PRU00335"/>
    </source>
</evidence>
<comment type="caution">
    <text evidence="5">The sequence shown here is derived from an EMBL/GenBank/DDBJ whole genome shotgun (WGS) entry which is preliminary data.</text>
</comment>
<dbReference type="EMBL" id="PNYA01000021">
    <property type="protein sequence ID" value="PMS17081.1"/>
    <property type="molecule type" value="Genomic_DNA"/>
</dbReference>
<feature type="domain" description="HTH tetR-type" evidence="4">
    <location>
        <begin position="22"/>
        <end position="82"/>
    </location>
</feature>